<dbReference type="Proteomes" id="UP000183700">
    <property type="component" value="Unassembled WGS sequence"/>
</dbReference>
<evidence type="ECO:0000313" key="1">
    <source>
        <dbReference type="EMBL" id="OJG36246.1"/>
    </source>
</evidence>
<dbReference type="InterPro" id="IPR011723">
    <property type="entry name" value="Znf/thioredoxin_put"/>
</dbReference>
<reference evidence="1 2" key="1">
    <citation type="submission" date="2014-12" db="EMBL/GenBank/DDBJ databases">
        <title>Draft genome sequences of 29 type strains of Enterococci.</title>
        <authorList>
            <person name="Zhong Z."/>
            <person name="Sun Z."/>
            <person name="Liu W."/>
            <person name="Zhang W."/>
            <person name="Zhang H."/>
        </authorList>
    </citation>
    <scope>NUCLEOTIDE SEQUENCE [LARGE SCALE GENOMIC DNA]</scope>
    <source>
        <strain evidence="1 2">DSM 22802</strain>
    </source>
</reference>
<sequence>MIRGEELLERAGQMLEKPLKCPNCGTHFFVDEVLNVQEHPKEAMPVECPNCHHVYETRITNGYFMTFEDREDGKYTRKAGE</sequence>
<protein>
    <submittedName>
        <fullName evidence="1">MJ0042 family finger-like domain-containing protein</fullName>
    </submittedName>
</protein>
<proteinExistence type="predicted"/>
<dbReference type="EMBL" id="JXKM01000003">
    <property type="protein sequence ID" value="OJG36246.1"/>
    <property type="molecule type" value="Genomic_DNA"/>
</dbReference>
<dbReference type="NCBIfam" id="TIGR02098">
    <property type="entry name" value="MJ0042_CXXC"/>
    <property type="match status" value="1"/>
</dbReference>
<comment type="caution">
    <text evidence="1">The sequence shown here is derived from an EMBL/GenBank/DDBJ whole genome shotgun (WGS) entry which is preliminary data.</text>
</comment>
<dbReference type="RefSeq" id="WP_379925854.1">
    <property type="nucleotide sequence ID" value="NZ_JBHLVS010000031.1"/>
</dbReference>
<keyword evidence="2" id="KW-1185">Reference proteome</keyword>
<gene>
    <name evidence="1" type="ORF">RV00_GL001605</name>
</gene>
<dbReference type="STRING" id="319970.RV00_GL001605"/>
<name>A0A1L8SW99_9ENTE</name>
<evidence type="ECO:0000313" key="2">
    <source>
        <dbReference type="Proteomes" id="UP000183700"/>
    </source>
</evidence>
<organism evidence="1 2">
    <name type="scientific">Enterococcus devriesei</name>
    <dbReference type="NCBI Taxonomy" id="319970"/>
    <lineage>
        <taxon>Bacteria</taxon>
        <taxon>Bacillati</taxon>
        <taxon>Bacillota</taxon>
        <taxon>Bacilli</taxon>
        <taxon>Lactobacillales</taxon>
        <taxon>Enterococcaceae</taxon>
        <taxon>Enterococcus</taxon>
    </lineage>
</organism>
<dbReference type="AlphaFoldDB" id="A0A1L8SW99"/>
<accession>A0A1L8SW99</accession>